<dbReference type="GO" id="GO:0009977">
    <property type="term" value="F:proton motive force dependent protein transmembrane transporter activity"/>
    <property type="evidence" value="ECO:0007669"/>
    <property type="project" value="TreeGrafter"/>
</dbReference>
<dbReference type="NCBIfam" id="TIGR00945">
    <property type="entry name" value="tatC"/>
    <property type="match status" value="1"/>
</dbReference>
<name>A0A100VHV9_PAEAM</name>
<dbReference type="Proteomes" id="UP000187134">
    <property type="component" value="Unassembled WGS sequence"/>
</dbReference>
<reference evidence="7 9" key="3">
    <citation type="submission" date="2016-11" db="EMBL/GenBank/DDBJ databases">
        <title>Paenibacillus species isolates.</title>
        <authorList>
            <person name="Beno S.M."/>
        </authorList>
    </citation>
    <scope>NUCLEOTIDE SEQUENCE [LARGE SCALE GENOMIC DNA]</scope>
    <source>
        <strain evidence="7 9">FSL H8-0246</strain>
    </source>
</reference>
<keyword evidence="5" id="KW-1003">Cell membrane</keyword>
<keyword evidence="4 5" id="KW-0472">Membrane</keyword>
<keyword evidence="3 5" id="KW-1133">Transmembrane helix</keyword>
<dbReference type="PANTHER" id="PTHR30371:SF4">
    <property type="entry name" value="SEC-INDEPENDENT PROTEIN TRANSLOCASE PROTEIN TATCD"/>
    <property type="match status" value="1"/>
</dbReference>
<dbReference type="EMBL" id="BCNV01000001">
    <property type="protein sequence ID" value="GAS80140.1"/>
    <property type="molecule type" value="Genomic_DNA"/>
</dbReference>
<comment type="subcellular location">
    <subcellularLocation>
        <location evidence="5">Cell membrane</location>
        <topology evidence="5">Multi-pass membrane protein</topology>
    </subcellularLocation>
    <subcellularLocation>
        <location evidence="1">Membrane</location>
        <topology evidence="1">Multi-pass membrane protein</topology>
    </subcellularLocation>
</comment>
<dbReference type="InterPro" id="IPR019820">
    <property type="entry name" value="Sec-indep_translocase_CS"/>
</dbReference>
<evidence type="ECO:0000256" key="4">
    <source>
        <dbReference type="ARBA" id="ARBA00023136"/>
    </source>
</evidence>
<evidence type="ECO:0000313" key="8">
    <source>
        <dbReference type="Proteomes" id="UP000069697"/>
    </source>
</evidence>
<dbReference type="GO" id="GO:0065002">
    <property type="term" value="P:intracellular protein transmembrane transport"/>
    <property type="evidence" value="ECO:0007669"/>
    <property type="project" value="TreeGrafter"/>
</dbReference>
<comment type="similarity">
    <text evidence="5">Belongs to the TatC family.</text>
</comment>
<dbReference type="HAMAP" id="MF_00902">
    <property type="entry name" value="TatC"/>
    <property type="match status" value="1"/>
</dbReference>
<comment type="function">
    <text evidence="5">Part of the twin-arginine translocation (Tat) system that transports large folded proteins containing a characteristic twin-arginine motif in their signal peptide across membranes.</text>
</comment>
<proteinExistence type="inferred from homology"/>
<dbReference type="OrthoDB" id="9777044at2"/>
<dbReference type="InterPro" id="IPR002033">
    <property type="entry name" value="TatC"/>
</dbReference>
<gene>
    <name evidence="5" type="primary">tatC</name>
    <name evidence="7" type="ORF">BK131_13220</name>
    <name evidence="6" type="ORF">PAHA3_0204</name>
</gene>
<dbReference type="Pfam" id="PF00902">
    <property type="entry name" value="TatC"/>
    <property type="match status" value="1"/>
</dbReference>
<feature type="transmembrane region" description="Helical" evidence="5">
    <location>
        <begin position="111"/>
        <end position="134"/>
    </location>
</feature>
<accession>A0A100VHV9</accession>
<reference evidence="8" key="2">
    <citation type="submission" date="2016-01" db="EMBL/GenBank/DDBJ databases">
        <title>Draft Genome Sequence of Paenibacillus amylolyticus Heshi-A3 that Was Isolated from Fermented Rice Bran with Aging Salted Mackerel, Which Was Named Heshiko as Traditional Fermented Seafood in Japan.</title>
        <authorList>
            <person name="Akuzawa S."/>
            <person name="Nakagawa J."/>
            <person name="Kanekatsu T."/>
            <person name="Kubota E."/>
            <person name="Ohtake R."/>
            <person name="Suzuki T."/>
            <person name="Kanesaki Y."/>
        </authorList>
    </citation>
    <scope>NUCLEOTIDE SEQUENCE [LARGE SCALE GENOMIC DNA]</scope>
    <source>
        <strain evidence="8">Heshi-A3</strain>
    </source>
</reference>
<keyword evidence="5" id="KW-0813">Transport</keyword>
<feature type="transmembrane region" description="Helical" evidence="5">
    <location>
        <begin position="194"/>
        <end position="212"/>
    </location>
</feature>
<keyword evidence="5" id="KW-0653">Protein transport</keyword>
<dbReference type="GO" id="GO:0043953">
    <property type="term" value="P:protein transport by the Tat complex"/>
    <property type="evidence" value="ECO:0007669"/>
    <property type="project" value="UniProtKB-UniRule"/>
</dbReference>
<evidence type="ECO:0000256" key="3">
    <source>
        <dbReference type="ARBA" id="ARBA00022989"/>
    </source>
</evidence>
<feature type="transmembrane region" description="Helical" evidence="5">
    <location>
        <begin position="218"/>
        <end position="236"/>
    </location>
</feature>
<dbReference type="GO" id="GO:0033281">
    <property type="term" value="C:TAT protein transport complex"/>
    <property type="evidence" value="ECO:0007669"/>
    <property type="project" value="UniProtKB-UniRule"/>
</dbReference>
<evidence type="ECO:0000313" key="6">
    <source>
        <dbReference type="EMBL" id="GAS80140.1"/>
    </source>
</evidence>
<dbReference type="RefSeq" id="WP_062833073.1">
    <property type="nucleotide sequence ID" value="NZ_BCNV01000001.1"/>
</dbReference>
<evidence type="ECO:0000256" key="5">
    <source>
        <dbReference type="HAMAP-Rule" id="MF_00902"/>
    </source>
</evidence>
<dbReference type="AlphaFoldDB" id="A0A100VHV9"/>
<keyword evidence="5" id="KW-0811">Translocation</keyword>
<comment type="caution">
    <text evidence="6">The sequence shown here is derived from an EMBL/GenBank/DDBJ whole genome shotgun (WGS) entry which is preliminary data.</text>
</comment>
<keyword evidence="2 5" id="KW-0812">Transmembrane</keyword>
<feature type="transmembrane region" description="Helical" evidence="5">
    <location>
        <begin position="21"/>
        <end position="46"/>
    </location>
</feature>
<protein>
    <recommendedName>
        <fullName evidence="5">Sec-independent protein translocase protein TatC</fullName>
    </recommendedName>
</protein>
<evidence type="ECO:0000256" key="1">
    <source>
        <dbReference type="ARBA" id="ARBA00004141"/>
    </source>
</evidence>
<dbReference type="EMBL" id="MRTJ01000003">
    <property type="protein sequence ID" value="OMF14416.1"/>
    <property type="molecule type" value="Genomic_DNA"/>
</dbReference>
<dbReference type="Proteomes" id="UP000069697">
    <property type="component" value="Unassembled WGS sequence"/>
</dbReference>
<organism evidence="6 8">
    <name type="scientific">Paenibacillus amylolyticus</name>
    <dbReference type="NCBI Taxonomy" id="1451"/>
    <lineage>
        <taxon>Bacteria</taxon>
        <taxon>Bacillati</taxon>
        <taxon>Bacillota</taxon>
        <taxon>Bacilli</taxon>
        <taxon>Bacillales</taxon>
        <taxon>Paenibacillaceae</taxon>
        <taxon>Paenibacillus</taxon>
    </lineage>
</organism>
<dbReference type="PRINTS" id="PR01840">
    <property type="entry name" value="TATCFAMILY"/>
</dbReference>
<feature type="transmembrane region" description="Helical" evidence="5">
    <location>
        <begin position="66"/>
        <end position="90"/>
    </location>
</feature>
<comment type="subunit">
    <text evidence="5">Forms a complex with TatA.</text>
</comment>
<sequence length="260" mass="29938">MTQQMEEMSITEHLSELRKRLIYVLSIFVLGLIAGFFVADPVYQYLTKSESAKGFVLHAFSFWDGIGIYMKIAGLFSLIITLPFTVYQIWKFVSPGLKPRERKATLKYVPYVFLLFLIGMAFSYYVIFPMALAFTTAITEKMGLVETYGMKQYFSFLFGIVLPVSLLFELPLLIMFLTGLRILNPIRLRKMRRVAYFVLIFIAVVITPPDFISDLLVMIPLLLLYEISVLLSAIVYRKQLAADQEIESRYVRAEDKKHAG</sequence>
<dbReference type="PANTHER" id="PTHR30371">
    <property type="entry name" value="SEC-INDEPENDENT PROTEIN TRANSLOCASE PROTEIN TATC"/>
    <property type="match status" value="1"/>
</dbReference>
<evidence type="ECO:0000313" key="9">
    <source>
        <dbReference type="Proteomes" id="UP000187134"/>
    </source>
</evidence>
<evidence type="ECO:0000256" key="2">
    <source>
        <dbReference type="ARBA" id="ARBA00022692"/>
    </source>
</evidence>
<dbReference type="PROSITE" id="PS01218">
    <property type="entry name" value="TATC"/>
    <property type="match status" value="1"/>
</dbReference>
<evidence type="ECO:0000313" key="7">
    <source>
        <dbReference type="EMBL" id="OMF14416.1"/>
    </source>
</evidence>
<reference evidence="6 8" key="1">
    <citation type="journal article" date="2016" name="Genome Announc.">
        <title>Draft Genome Sequence of Paenibacillus amylolyticus Heshi-A3, Isolated from Fermented Rice Bran in a Japanese Fermented Seafood Dish.</title>
        <authorList>
            <person name="Akuzawa S."/>
            <person name="Nagaoka J."/>
            <person name="Kanekatsu M."/>
            <person name="Kubota E."/>
            <person name="Ohtake R."/>
            <person name="Suzuki T."/>
            <person name="Kanesaki Y."/>
        </authorList>
    </citation>
    <scope>NUCLEOTIDE SEQUENCE [LARGE SCALE GENOMIC DNA]</scope>
    <source>
        <strain evidence="6 8">Heshi-A3</strain>
    </source>
</reference>
<feature type="transmembrane region" description="Helical" evidence="5">
    <location>
        <begin position="154"/>
        <end position="182"/>
    </location>
</feature>